<dbReference type="InterPro" id="IPR036388">
    <property type="entry name" value="WH-like_DNA-bd_sf"/>
</dbReference>
<evidence type="ECO:0000256" key="1">
    <source>
        <dbReference type="ARBA" id="ARBA00009437"/>
    </source>
</evidence>
<dbReference type="InterPro" id="IPR000847">
    <property type="entry name" value="LysR_HTH_N"/>
</dbReference>
<evidence type="ECO:0000256" key="4">
    <source>
        <dbReference type="ARBA" id="ARBA00023163"/>
    </source>
</evidence>
<evidence type="ECO:0000259" key="5">
    <source>
        <dbReference type="PROSITE" id="PS50931"/>
    </source>
</evidence>
<organism evidence="6 7">
    <name type="scientific">Peribacillus simplex</name>
    <dbReference type="NCBI Taxonomy" id="1478"/>
    <lineage>
        <taxon>Bacteria</taxon>
        <taxon>Bacillati</taxon>
        <taxon>Bacillota</taxon>
        <taxon>Bacilli</taxon>
        <taxon>Bacillales</taxon>
        <taxon>Bacillaceae</taxon>
        <taxon>Peribacillus</taxon>
    </lineage>
</organism>
<dbReference type="Proteomes" id="UP000064189">
    <property type="component" value="Unassembled WGS sequence"/>
</dbReference>
<dbReference type="InterPro" id="IPR005119">
    <property type="entry name" value="LysR_subst-bd"/>
</dbReference>
<keyword evidence="3" id="KW-0238">DNA-binding</keyword>
<evidence type="ECO:0000256" key="2">
    <source>
        <dbReference type="ARBA" id="ARBA00023015"/>
    </source>
</evidence>
<dbReference type="Gene3D" id="1.10.10.10">
    <property type="entry name" value="Winged helix-like DNA-binding domain superfamily/Winged helix DNA-binding domain"/>
    <property type="match status" value="1"/>
</dbReference>
<sequence>MELRQLRYFVEVAEREHVSEAAEHLHIAQSAISRQISRLEDELGVLLFEKVGRNIQLTPIGKIFMIHAKTAIKAIEYAKDQIEEFLDPEHGTIKIGFPSSLSTHLLPTVISAFKDEQPNIAFHLRQGSYSSLKEAVKNREIGLAFLGPIPTNDPDIEGHILFTENISALLPITHPLAERKSLRLSDLRNDPFVLYPKGYILHSIAIEACKAAGFTPNIASEGEDMDSIKGLVSAGIGVSLLPDSTFYEVIPRLTVKIPIDTPEVKRTVGIITPKNRELAPSEKVFYQFAKKFFSVLEQYQ</sequence>
<gene>
    <name evidence="6" type="ORF">AS888_18830</name>
</gene>
<dbReference type="InterPro" id="IPR036390">
    <property type="entry name" value="WH_DNA-bd_sf"/>
</dbReference>
<comment type="similarity">
    <text evidence="1">Belongs to the LysR transcriptional regulatory family.</text>
</comment>
<dbReference type="Pfam" id="PF00126">
    <property type="entry name" value="HTH_1"/>
    <property type="match status" value="1"/>
</dbReference>
<dbReference type="FunFam" id="1.10.10.10:FF:000001">
    <property type="entry name" value="LysR family transcriptional regulator"/>
    <property type="match status" value="1"/>
</dbReference>
<dbReference type="Gene3D" id="3.40.190.290">
    <property type="match status" value="1"/>
</dbReference>
<dbReference type="PANTHER" id="PTHR30346">
    <property type="entry name" value="TRANSCRIPTIONAL DUAL REGULATOR HCAR-RELATED"/>
    <property type="match status" value="1"/>
</dbReference>
<dbReference type="Pfam" id="PF03466">
    <property type="entry name" value="LysR_substrate"/>
    <property type="match status" value="1"/>
</dbReference>
<dbReference type="PROSITE" id="PS50931">
    <property type="entry name" value="HTH_LYSR"/>
    <property type="match status" value="1"/>
</dbReference>
<keyword evidence="4" id="KW-0804">Transcription</keyword>
<dbReference type="PANTHER" id="PTHR30346:SF28">
    <property type="entry name" value="HTH-TYPE TRANSCRIPTIONAL REGULATOR CYNR"/>
    <property type="match status" value="1"/>
</dbReference>
<dbReference type="GO" id="GO:0032993">
    <property type="term" value="C:protein-DNA complex"/>
    <property type="evidence" value="ECO:0007669"/>
    <property type="project" value="TreeGrafter"/>
</dbReference>
<evidence type="ECO:0000313" key="7">
    <source>
        <dbReference type="Proteomes" id="UP000064189"/>
    </source>
</evidence>
<keyword evidence="7" id="KW-1185">Reference proteome</keyword>
<dbReference type="GO" id="GO:0003677">
    <property type="term" value="F:DNA binding"/>
    <property type="evidence" value="ECO:0007669"/>
    <property type="project" value="UniProtKB-KW"/>
</dbReference>
<dbReference type="EMBL" id="LNNH01000017">
    <property type="protein sequence ID" value="KWW20421.1"/>
    <property type="molecule type" value="Genomic_DNA"/>
</dbReference>
<protein>
    <submittedName>
        <fullName evidence="6">LysR family transcriptional regulator</fullName>
    </submittedName>
</protein>
<dbReference type="GO" id="GO:0003700">
    <property type="term" value="F:DNA-binding transcription factor activity"/>
    <property type="evidence" value="ECO:0007669"/>
    <property type="project" value="InterPro"/>
</dbReference>
<dbReference type="RefSeq" id="WP_061142047.1">
    <property type="nucleotide sequence ID" value="NZ_LNNH01000017.1"/>
</dbReference>
<evidence type="ECO:0000313" key="6">
    <source>
        <dbReference type="EMBL" id="KWW20421.1"/>
    </source>
</evidence>
<dbReference type="AlphaFoldDB" id="A0A109MYX3"/>
<evidence type="ECO:0000256" key="3">
    <source>
        <dbReference type="ARBA" id="ARBA00023125"/>
    </source>
</evidence>
<name>A0A109MYX3_9BACI</name>
<reference evidence="6 7" key="1">
    <citation type="submission" date="2015-11" db="EMBL/GenBank/DDBJ databases">
        <title>Genome Sequence of Bacillus simplex strain VanAntwerpen2.</title>
        <authorList>
            <person name="Couger M.B."/>
        </authorList>
    </citation>
    <scope>NUCLEOTIDE SEQUENCE [LARGE SCALE GENOMIC DNA]</scope>
    <source>
        <strain evidence="6 7">VanAntwerpen02</strain>
    </source>
</reference>
<accession>A0A109MYX3</accession>
<feature type="domain" description="HTH lysR-type" evidence="5">
    <location>
        <begin position="1"/>
        <end position="58"/>
    </location>
</feature>
<proteinExistence type="inferred from homology"/>
<keyword evidence="2" id="KW-0805">Transcription regulation</keyword>
<dbReference type="SUPFAM" id="SSF46785">
    <property type="entry name" value="Winged helix' DNA-binding domain"/>
    <property type="match status" value="1"/>
</dbReference>
<dbReference type="CDD" id="cd08434">
    <property type="entry name" value="PBP2_GltC_like"/>
    <property type="match status" value="1"/>
</dbReference>
<dbReference type="SUPFAM" id="SSF53850">
    <property type="entry name" value="Periplasmic binding protein-like II"/>
    <property type="match status" value="1"/>
</dbReference>
<comment type="caution">
    <text evidence="6">The sequence shown here is derived from an EMBL/GenBank/DDBJ whole genome shotgun (WGS) entry which is preliminary data.</text>
</comment>
<dbReference type="PRINTS" id="PR00039">
    <property type="entry name" value="HTHLYSR"/>
</dbReference>